<evidence type="ECO:0000256" key="7">
    <source>
        <dbReference type="ARBA" id="ARBA00023160"/>
    </source>
</evidence>
<keyword evidence="11" id="KW-1185">Reference proteome</keyword>
<dbReference type="Gene3D" id="3.40.50.150">
    <property type="entry name" value="Vaccinia Virus protein VP39"/>
    <property type="match status" value="1"/>
</dbReference>
<evidence type="ECO:0000256" key="2">
    <source>
        <dbReference type="ARBA" id="ARBA00022516"/>
    </source>
</evidence>
<dbReference type="GO" id="GO:0016491">
    <property type="term" value="F:oxidoreductase activity"/>
    <property type="evidence" value="ECO:0007669"/>
    <property type="project" value="UniProtKB-KW"/>
</dbReference>
<dbReference type="Pfam" id="PF08241">
    <property type="entry name" value="Methyltransf_11"/>
    <property type="match status" value="1"/>
</dbReference>
<dbReference type="InterPro" id="IPR057326">
    <property type="entry name" value="KR_dom"/>
</dbReference>
<proteinExistence type="predicted"/>
<keyword evidence="2" id="KW-0444">Lipid biosynthesis</keyword>
<dbReference type="Pfam" id="PF08659">
    <property type="entry name" value="KR"/>
    <property type="match status" value="1"/>
</dbReference>
<gene>
    <name evidence="10" type="ORF">RRG08_032296</name>
</gene>
<dbReference type="PANTHER" id="PTHR43775:SF7">
    <property type="entry name" value="FATTY ACID SYNTHASE"/>
    <property type="match status" value="1"/>
</dbReference>
<sequence length="738" mass="82313">MPQTTTANCTTGTAAATEAYKEHENTPMNQGTDPIMDIDTTENGERDTESIEGQNQSLVLEEYRFVPYIDTSPPLRSEPLKQYATDCFNYAMKFLEEWIMRDESDFVPNKEILIDVLARRRPRGSINFENLYSGLDCGLAKAMQRLFRLPLACNMSEKVNSLLNDCQDIFYSDKLLASLHTTDILKPCIDIVAENISAETTVALEVGGVQNALYHRIMSIVACFPSKPIIYKVAHTGVAAEFPETVSIVTQDQLLEDSSLQDQAVDLLILNHVLHKQENIDACLEKYSKLLKEGGFLLVKEVTGNFPLCLVMEALSENAEYPRTRADRIFGRYLDGSGWSKLFSLHGFDVIYERTDGVFATLFLLRKRMVQTRTTNPMIFSMNELHFPWLEDLIAKMRKMETSPKDSRLWLLARKGMSGVTGFLKCVRGEAGGDNLRGILISNLIPSSQEPQVFEDNPDLQWLVQRDLTQNVFRDGTWGSFRHIPLRTGVCTGSQAKNATCDPDKSYIVVTWADNQGVGLALVQWLADRGAQKILLCSSSGFDKAQTARMAECCHARGLQLNVSSRNVITVDGAWGLVNQAQTLAPLGGVFNLHSARRSKFFLRHTRESFQEVCDPKVQGTVNLDHVTRTLCRDSLRWFVVLSCASAGRGRKGHTSSGFSSSVVERICEKRQADKLPGLAIQVGHIRSLQQPSNQGLSQDKSSGDLMQDIPSFLVTLDVLLAQESCPVVSSVMEKPLN</sequence>
<name>A0AAE1E341_9GAST</name>
<evidence type="ECO:0000313" key="11">
    <source>
        <dbReference type="Proteomes" id="UP001283361"/>
    </source>
</evidence>
<dbReference type="AlphaFoldDB" id="A0AAE1E341"/>
<comment type="caution">
    <text evidence="10">The sequence shown here is derived from an EMBL/GenBank/DDBJ whole genome shotgun (WGS) entry which is preliminary data.</text>
</comment>
<reference evidence="10" key="1">
    <citation type="journal article" date="2023" name="G3 (Bethesda)">
        <title>A reference genome for the long-term kleptoplast-retaining sea slug Elysia crispata morphotype clarki.</title>
        <authorList>
            <person name="Eastman K.E."/>
            <person name="Pendleton A.L."/>
            <person name="Shaikh M.A."/>
            <person name="Suttiyut T."/>
            <person name="Ogas R."/>
            <person name="Tomko P."/>
            <person name="Gavelis G."/>
            <person name="Widhalm J.R."/>
            <person name="Wisecaver J.H."/>
        </authorList>
    </citation>
    <scope>NUCLEOTIDE SEQUENCE</scope>
    <source>
        <strain evidence="10">ECLA1</strain>
    </source>
</reference>
<dbReference type="Pfam" id="PF21149">
    <property type="entry name" value="FAS_pseudo-KR"/>
    <property type="match status" value="1"/>
</dbReference>
<dbReference type="InterPro" id="IPR029063">
    <property type="entry name" value="SAM-dependent_MTases_sf"/>
</dbReference>
<keyword evidence="8" id="KW-0511">Multifunctional enzyme</keyword>
<dbReference type="PANTHER" id="PTHR43775">
    <property type="entry name" value="FATTY ACID SYNTHASE"/>
    <property type="match status" value="1"/>
</dbReference>
<evidence type="ECO:0000259" key="9">
    <source>
        <dbReference type="SMART" id="SM00822"/>
    </source>
</evidence>
<evidence type="ECO:0000256" key="1">
    <source>
        <dbReference type="ARBA" id="ARBA00022450"/>
    </source>
</evidence>
<keyword evidence="7" id="KW-0275">Fatty acid biosynthesis</keyword>
<dbReference type="InterPro" id="IPR049391">
    <property type="entry name" value="FAS_pseudo-KR"/>
</dbReference>
<evidence type="ECO:0000256" key="8">
    <source>
        <dbReference type="ARBA" id="ARBA00023268"/>
    </source>
</evidence>
<dbReference type="SUPFAM" id="SSF53335">
    <property type="entry name" value="S-adenosyl-L-methionine-dependent methyltransferases"/>
    <property type="match status" value="1"/>
</dbReference>
<evidence type="ECO:0000256" key="6">
    <source>
        <dbReference type="ARBA" id="ARBA00023098"/>
    </source>
</evidence>
<evidence type="ECO:0000256" key="4">
    <source>
        <dbReference type="ARBA" id="ARBA00022857"/>
    </source>
</evidence>
<organism evidence="10 11">
    <name type="scientific">Elysia crispata</name>
    <name type="common">lettuce slug</name>
    <dbReference type="NCBI Taxonomy" id="231223"/>
    <lineage>
        <taxon>Eukaryota</taxon>
        <taxon>Metazoa</taxon>
        <taxon>Spiralia</taxon>
        <taxon>Lophotrochozoa</taxon>
        <taxon>Mollusca</taxon>
        <taxon>Gastropoda</taxon>
        <taxon>Heterobranchia</taxon>
        <taxon>Euthyneura</taxon>
        <taxon>Panpulmonata</taxon>
        <taxon>Sacoglossa</taxon>
        <taxon>Placobranchoidea</taxon>
        <taxon>Plakobranchidae</taxon>
        <taxon>Elysia</taxon>
    </lineage>
</organism>
<dbReference type="InterPro" id="IPR036291">
    <property type="entry name" value="NAD(P)-bd_dom_sf"/>
</dbReference>
<keyword evidence="1" id="KW-0596">Phosphopantetheine</keyword>
<evidence type="ECO:0000256" key="5">
    <source>
        <dbReference type="ARBA" id="ARBA00023002"/>
    </source>
</evidence>
<keyword evidence="5" id="KW-0560">Oxidoreductase</keyword>
<dbReference type="InterPro" id="IPR050091">
    <property type="entry name" value="PKS_NRPS_Biosynth_Enz"/>
</dbReference>
<dbReference type="SMART" id="SM00822">
    <property type="entry name" value="PKS_KR"/>
    <property type="match status" value="1"/>
</dbReference>
<accession>A0AAE1E341</accession>
<dbReference type="GO" id="GO:0004312">
    <property type="term" value="F:fatty acid synthase activity"/>
    <property type="evidence" value="ECO:0007669"/>
    <property type="project" value="TreeGrafter"/>
</dbReference>
<dbReference type="EMBL" id="JAWDGP010001353">
    <property type="protein sequence ID" value="KAK3792659.1"/>
    <property type="molecule type" value="Genomic_DNA"/>
</dbReference>
<keyword evidence="3" id="KW-0276">Fatty acid metabolism</keyword>
<dbReference type="CDD" id="cd08954">
    <property type="entry name" value="KR_1_FAS_SDR_x"/>
    <property type="match status" value="1"/>
</dbReference>
<evidence type="ECO:0000256" key="3">
    <source>
        <dbReference type="ARBA" id="ARBA00022832"/>
    </source>
</evidence>
<keyword evidence="6" id="KW-0443">Lipid metabolism</keyword>
<dbReference type="GO" id="GO:0008757">
    <property type="term" value="F:S-adenosylmethionine-dependent methyltransferase activity"/>
    <property type="evidence" value="ECO:0007669"/>
    <property type="project" value="InterPro"/>
</dbReference>
<dbReference type="SUPFAM" id="SSF51735">
    <property type="entry name" value="NAD(P)-binding Rossmann-fold domains"/>
    <property type="match status" value="1"/>
</dbReference>
<dbReference type="Proteomes" id="UP001283361">
    <property type="component" value="Unassembled WGS sequence"/>
</dbReference>
<dbReference type="Gene3D" id="3.40.50.720">
    <property type="entry name" value="NAD(P)-binding Rossmann-like Domain"/>
    <property type="match status" value="1"/>
</dbReference>
<evidence type="ECO:0000313" key="10">
    <source>
        <dbReference type="EMBL" id="KAK3792659.1"/>
    </source>
</evidence>
<dbReference type="InterPro" id="IPR013968">
    <property type="entry name" value="PKS_KR"/>
</dbReference>
<dbReference type="CDD" id="cd02440">
    <property type="entry name" value="AdoMet_MTases"/>
    <property type="match status" value="1"/>
</dbReference>
<keyword evidence="4" id="KW-0521">NADP</keyword>
<protein>
    <recommendedName>
        <fullName evidence="9">Ketoreductase domain-containing protein</fullName>
    </recommendedName>
</protein>
<dbReference type="InterPro" id="IPR013216">
    <property type="entry name" value="Methyltransf_11"/>
</dbReference>
<dbReference type="GO" id="GO:0006633">
    <property type="term" value="P:fatty acid biosynthetic process"/>
    <property type="evidence" value="ECO:0007669"/>
    <property type="project" value="UniProtKB-KW"/>
</dbReference>
<feature type="domain" description="Ketoreductase" evidence="9">
    <location>
        <begin position="515"/>
        <end position="686"/>
    </location>
</feature>